<evidence type="ECO:0000313" key="9">
    <source>
        <dbReference type="Proteomes" id="UP000254070"/>
    </source>
</evidence>
<dbReference type="InterPro" id="IPR013785">
    <property type="entry name" value="Aldolase_TIM"/>
</dbReference>
<name>A0A377KKW3_9ENTE</name>
<dbReference type="Pfam" id="PF04055">
    <property type="entry name" value="Radical_SAM"/>
    <property type="match status" value="1"/>
</dbReference>
<dbReference type="InterPro" id="IPR058240">
    <property type="entry name" value="rSAM_sf"/>
</dbReference>
<keyword evidence="4" id="KW-0479">Metal-binding</keyword>
<dbReference type="AlphaFoldDB" id="A0A377KKW3"/>
<dbReference type="SFLD" id="SFLDS00029">
    <property type="entry name" value="Radical_SAM"/>
    <property type="match status" value="1"/>
</dbReference>
<comment type="cofactor">
    <cofactor evidence="1">
        <name>[4Fe-4S] cluster</name>
        <dbReference type="ChEBI" id="CHEBI:49883"/>
    </cofactor>
</comment>
<keyword evidence="2" id="KW-0004">4Fe-4S</keyword>
<dbReference type="Pfam" id="PF13186">
    <property type="entry name" value="SPASM"/>
    <property type="match status" value="1"/>
</dbReference>
<dbReference type="SFLD" id="SFLDG01386">
    <property type="entry name" value="main_SPASM_domain-containing"/>
    <property type="match status" value="1"/>
</dbReference>
<sequence>MNAFNLRSVYFEIGSLCNLRCIHCYNNSGKPTYSFDDKQINKIFDEISKIGCNKVIISGGEPLLHNDVIDLLNFGKSTFGFEIGLITNGTLIDNNFAKKLSRAVDYVQVSIDGTSPEENDVVRGSGTFQKAMKATKLLGENDIKVTVNFVVTGNNTHNLYTFLSDLKRNNVSAVTFKEVINVGRAKEGISTASNLIKDMVDELLPVMEELQDENFNITPPYVSNSKCPLYFKEGYAPDIEIRISFTGEVFLCQKFETEKIFSLGNIRDDSLINILQSQRYRDLFNLIDVSTKFIKKCEGCFFTDMCFRECPATIISHGIFDYEDPLCELRQFGTY</sequence>
<keyword evidence="5" id="KW-0408">Iron</keyword>
<dbReference type="SUPFAM" id="SSF102114">
    <property type="entry name" value="Radical SAM enzymes"/>
    <property type="match status" value="1"/>
</dbReference>
<keyword evidence="3" id="KW-0949">S-adenosyl-L-methionine</keyword>
<dbReference type="PIRSF" id="PIRSF037420">
    <property type="entry name" value="PQQ_syn_pqqE"/>
    <property type="match status" value="1"/>
</dbReference>
<dbReference type="EMBL" id="UGIF01000002">
    <property type="protein sequence ID" value="STP29613.1"/>
    <property type="molecule type" value="Genomic_DNA"/>
</dbReference>
<dbReference type="PANTHER" id="PTHR11228:SF7">
    <property type="entry name" value="PQQA PEPTIDE CYCLASE"/>
    <property type="match status" value="1"/>
</dbReference>
<keyword evidence="6" id="KW-0411">Iron-sulfur</keyword>
<protein>
    <submittedName>
        <fullName evidence="8">Radical SAM additional 4Fe4S-binding SPASM domain-containing protein</fullName>
    </submittedName>
</protein>
<dbReference type="PANTHER" id="PTHR11228">
    <property type="entry name" value="RADICAL SAM DOMAIN PROTEIN"/>
    <property type="match status" value="1"/>
</dbReference>
<dbReference type="InterPro" id="IPR050377">
    <property type="entry name" value="Radical_SAM_PqqE_MftC-like"/>
</dbReference>
<evidence type="ECO:0000259" key="7">
    <source>
        <dbReference type="PROSITE" id="PS51918"/>
    </source>
</evidence>
<dbReference type="InterPro" id="IPR007197">
    <property type="entry name" value="rSAM"/>
</dbReference>
<proteinExistence type="predicted"/>
<dbReference type="GO" id="GO:0003824">
    <property type="term" value="F:catalytic activity"/>
    <property type="evidence" value="ECO:0007669"/>
    <property type="project" value="InterPro"/>
</dbReference>
<feature type="domain" description="Radical SAM core" evidence="7">
    <location>
        <begin position="3"/>
        <end position="213"/>
    </location>
</feature>
<dbReference type="Proteomes" id="UP000254070">
    <property type="component" value="Unassembled WGS sequence"/>
</dbReference>
<evidence type="ECO:0000256" key="4">
    <source>
        <dbReference type="ARBA" id="ARBA00022723"/>
    </source>
</evidence>
<dbReference type="GO" id="GO:0046872">
    <property type="term" value="F:metal ion binding"/>
    <property type="evidence" value="ECO:0007669"/>
    <property type="project" value="UniProtKB-KW"/>
</dbReference>
<evidence type="ECO:0000313" key="8">
    <source>
        <dbReference type="EMBL" id="STP29613.1"/>
    </source>
</evidence>
<evidence type="ECO:0000256" key="2">
    <source>
        <dbReference type="ARBA" id="ARBA00022485"/>
    </source>
</evidence>
<organism evidence="8 9">
    <name type="scientific">Enterococcus durans</name>
    <dbReference type="NCBI Taxonomy" id="53345"/>
    <lineage>
        <taxon>Bacteria</taxon>
        <taxon>Bacillati</taxon>
        <taxon>Bacillota</taxon>
        <taxon>Bacilli</taxon>
        <taxon>Lactobacillales</taxon>
        <taxon>Enterococcaceae</taxon>
        <taxon>Enterococcus</taxon>
    </lineage>
</organism>
<evidence type="ECO:0000256" key="3">
    <source>
        <dbReference type="ARBA" id="ARBA00022691"/>
    </source>
</evidence>
<evidence type="ECO:0000256" key="6">
    <source>
        <dbReference type="ARBA" id="ARBA00023014"/>
    </source>
</evidence>
<accession>A0A377KKW3</accession>
<dbReference type="Gene3D" id="3.20.20.70">
    <property type="entry name" value="Aldolase class I"/>
    <property type="match status" value="1"/>
</dbReference>
<dbReference type="RefSeq" id="WP_115235341.1">
    <property type="nucleotide sequence ID" value="NZ_CABGIZ010000002.1"/>
</dbReference>
<dbReference type="InterPro" id="IPR023885">
    <property type="entry name" value="4Fe4S-binding_SPASM_dom"/>
</dbReference>
<evidence type="ECO:0000256" key="1">
    <source>
        <dbReference type="ARBA" id="ARBA00001966"/>
    </source>
</evidence>
<dbReference type="InterPro" id="IPR017200">
    <property type="entry name" value="PqqE-like"/>
</dbReference>
<gene>
    <name evidence="8" type="primary">moaA</name>
    <name evidence="8" type="ORF">NCTC8129_01819</name>
</gene>
<dbReference type="GO" id="GO:0051539">
    <property type="term" value="F:4 iron, 4 sulfur cluster binding"/>
    <property type="evidence" value="ECO:0007669"/>
    <property type="project" value="UniProtKB-KW"/>
</dbReference>
<reference evidence="8 9" key="1">
    <citation type="submission" date="2018-06" db="EMBL/GenBank/DDBJ databases">
        <authorList>
            <consortium name="Pathogen Informatics"/>
            <person name="Doyle S."/>
        </authorList>
    </citation>
    <scope>NUCLEOTIDE SEQUENCE [LARGE SCALE GENOMIC DNA]</scope>
    <source>
        <strain evidence="8 9">NCTC8129</strain>
    </source>
</reference>
<evidence type="ECO:0000256" key="5">
    <source>
        <dbReference type="ARBA" id="ARBA00023004"/>
    </source>
</evidence>
<dbReference type="NCBIfam" id="TIGR04085">
    <property type="entry name" value="rSAM_more_4Fe4S"/>
    <property type="match status" value="1"/>
</dbReference>
<dbReference type="SFLD" id="SFLDG01067">
    <property type="entry name" value="SPASM/twitch_domain_containing"/>
    <property type="match status" value="1"/>
</dbReference>
<dbReference type="PROSITE" id="PS51918">
    <property type="entry name" value="RADICAL_SAM"/>
    <property type="match status" value="1"/>
</dbReference>
<dbReference type="CDD" id="cd01335">
    <property type="entry name" value="Radical_SAM"/>
    <property type="match status" value="1"/>
</dbReference>